<dbReference type="Proteomes" id="UP000641932">
    <property type="component" value="Unassembled WGS sequence"/>
</dbReference>
<evidence type="ECO:0000313" key="1">
    <source>
        <dbReference type="EMBL" id="GGO91720.1"/>
    </source>
</evidence>
<name>A0A917ZV36_9ACTN</name>
<reference evidence="1" key="2">
    <citation type="submission" date="2020-09" db="EMBL/GenBank/DDBJ databases">
        <authorList>
            <person name="Sun Q."/>
            <person name="Zhou Y."/>
        </authorList>
    </citation>
    <scope>NUCLEOTIDE SEQUENCE</scope>
    <source>
        <strain evidence="1">CGMCC 4.7201</strain>
    </source>
</reference>
<accession>A0A917ZV36</accession>
<protein>
    <submittedName>
        <fullName evidence="1">Uncharacterized protein</fullName>
    </submittedName>
</protein>
<sequence>MPEFFVLESVESNSPSPACATVPAAHCRNLPVDLGPFDTAAHVRRLIARIRPCRDRPSKT</sequence>
<keyword evidence="2" id="KW-1185">Reference proteome</keyword>
<dbReference type="AlphaFoldDB" id="A0A917ZV36"/>
<reference evidence="1" key="1">
    <citation type="journal article" date="2014" name="Int. J. Syst. Evol. Microbiol.">
        <title>Complete genome sequence of Corynebacterium casei LMG S-19264T (=DSM 44701T), isolated from a smear-ripened cheese.</title>
        <authorList>
            <consortium name="US DOE Joint Genome Institute (JGI-PGF)"/>
            <person name="Walter F."/>
            <person name="Albersmeier A."/>
            <person name="Kalinowski J."/>
            <person name="Ruckert C."/>
        </authorList>
    </citation>
    <scope>NUCLEOTIDE SEQUENCE</scope>
    <source>
        <strain evidence="1">CGMCC 4.7201</strain>
    </source>
</reference>
<proteinExistence type="predicted"/>
<organism evidence="1 2">
    <name type="scientific">Wenjunlia tyrosinilytica</name>
    <dbReference type="NCBI Taxonomy" id="1544741"/>
    <lineage>
        <taxon>Bacteria</taxon>
        <taxon>Bacillati</taxon>
        <taxon>Actinomycetota</taxon>
        <taxon>Actinomycetes</taxon>
        <taxon>Kitasatosporales</taxon>
        <taxon>Streptomycetaceae</taxon>
        <taxon>Wenjunlia</taxon>
    </lineage>
</organism>
<gene>
    <name evidence="1" type="ORF">GCM10012280_40250</name>
</gene>
<evidence type="ECO:0000313" key="2">
    <source>
        <dbReference type="Proteomes" id="UP000641932"/>
    </source>
</evidence>
<dbReference type="EMBL" id="BMMS01000017">
    <property type="protein sequence ID" value="GGO91720.1"/>
    <property type="molecule type" value="Genomic_DNA"/>
</dbReference>
<comment type="caution">
    <text evidence="1">The sequence shown here is derived from an EMBL/GenBank/DDBJ whole genome shotgun (WGS) entry which is preliminary data.</text>
</comment>